<feature type="transmembrane region" description="Helical" evidence="1">
    <location>
        <begin position="135"/>
        <end position="151"/>
    </location>
</feature>
<keyword evidence="4" id="KW-0012">Acyltransferase</keyword>
<dbReference type="RefSeq" id="WP_249422797.1">
    <property type="nucleotide sequence ID" value="NZ_JAGSHT010000010.1"/>
</dbReference>
<feature type="transmembrane region" description="Helical" evidence="1">
    <location>
        <begin position="189"/>
        <end position="211"/>
    </location>
</feature>
<dbReference type="Proteomes" id="UP000826651">
    <property type="component" value="Unassembled WGS sequence"/>
</dbReference>
<feature type="domain" description="Acyltransferase 3" evidence="2">
    <location>
        <begin position="1"/>
        <end position="325"/>
    </location>
</feature>
<name>A0ABS7S7W3_9MICO</name>
<feature type="transmembrane region" description="Helical" evidence="1">
    <location>
        <begin position="22"/>
        <end position="42"/>
    </location>
</feature>
<feature type="transmembrane region" description="Helical" evidence="1">
    <location>
        <begin position="348"/>
        <end position="366"/>
    </location>
</feature>
<feature type="transmembrane region" description="Helical" evidence="1">
    <location>
        <begin position="218"/>
        <end position="237"/>
    </location>
</feature>
<keyword evidence="5" id="KW-1185">Reference proteome</keyword>
<dbReference type="InterPro" id="IPR043968">
    <property type="entry name" value="SGNH"/>
</dbReference>
<evidence type="ECO:0000259" key="3">
    <source>
        <dbReference type="Pfam" id="PF19040"/>
    </source>
</evidence>
<feature type="domain" description="SGNH" evidence="3">
    <location>
        <begin position="429"/>
        <end position="664"/>
    </location>
</feature>
<evidence type="ECO:0000313" key="4">
    <source>
        <dbReference type="EMBL" id="MBZ2196441.1"/>
    </source>
</evidence>
<keyword evidence="4" id="KW-0808">Transferase</keyword>
<accession>A0ABS7S7W3</accession>
<evidence type="ECO:0000256" key="1">
    <source>
        <dbReference type="SAM" id="Phobius"/>
    </source>
</evidence>
<reference evidence="4 5" key="1">
    <citation type="submission" date="2021-04" db="EMBL/GenBank/DDBJ databases">
        <title>Ruania sp. nov., isolated from sandy soil of mangrove forest.</title>
        <authorList>
            <person name="Ge X."/>
            <person name="Huang R."/>
            <person name="Liu W."/>
        </authorList>
    </citation>
    <scope>NUCLEOTIDE SEQUENCE [LARGE SCALE GENOMIC DNA]</scope>
    <source>
        <strain evidence="4 5">N2-46</strain>
    </source>
</reference>
<feature type="transmembrane region" description="Helical" evidence="1">
    <location>
        <begin position="163"/>
        <end position="183"/>
    </location>
</feature>
<organism evidence="4 5">
    <name type="scientific">Occultella gossypii</name>
    <dbReference type="NCBI Taxonomy" id="2800820"/>
    <lineage>
        <taxon>Bacteria</taxon>
        <taxon>Bacillati</taxon>
        <taxon>Actinomycetota</taxon>
        <taxon>Actinomycetes</taxon>
        <taxon>Micrococcales</taxon>
        <taxon>Ruaniaceae</taxon>
        <taxon>Occultella</taxon>
    </lineage>
</organism>
<keyword evidence="1" id="KW-0812">Transmembrane</keyword>
<protein>
    <submittedName>
        <fullName evidence="4">Acyltransferase</fullName>
    </submittedName>
</protein>
<dbReference type="InterPro" id="IPR002656">
    <property type="entry name" value="Acyl_transf_3_dom"/>
</dbReference>
<evidence type="ECO:0000259" key="2">
    <source>
        <dbReference type="Pfam" id="PF01757"/>
    </source>
</evidence>
<dbReference type="EMBL" id="JAGSHT010000010">
    <property type="protein sequence ID" value="MBZ2196441.1"/>
    <property type="molecule type" value="Genomic_DNA"/>
</dbReference>
<keyword evidence="1" id="KW-1133">Transmembrane helix</keyword>
<feature type="transmembrane region" description="Helical" evidence="1">
    <location>
        <begin position="285"/>
        <end position="303"/>
    </location>
</feature>
<dbReference type="Pfam" id="PF19040">
    <property type="entry name" value="SGNH"/>
    <property type="match status" value="1"/>
</dbReference>
<dbReference type="Pfam" id="PF01757">
    <property type="entry name" value="Acyl_transf_3"/>
    <property type="match status" value="1"/>
</dbReference>
<keyword evidence="1" id="KW-0472">Membrane</keyword>
<gene>
    <name evidence="4" type="ORF">KCQ71_09780</name>
</gene>
<dbReference type="PANTHER" id="PTHR23028">
    <property type="entry name" value="ACETYLTRANSFERASE"/>
    <property type="match status" value="1"/>
</dbReference>
<dbReference type="InterPro" id="IPR050879">
    <property type="entry name" value="Acyltransferase_3"/>
</dbReference>
<comment type="caution">
    <text evidence="4">The sequence shown here is derived from an EMBL/GenBank/DDBJ whole genome shotgun (WGS) entry which is preliminary data.</text>
</comment>
<feature type="transmembrane region" description="Helical" evidence="1">
    <location>
        <begin position="63"/>
        <end position="83"/>
    </location>
</feature>
<dbReference type="PANTHER" id="PTHR23028:SF53">
    <property type="entry name" value="ACYL_TRANSF_3 DOMAIN-CONTAINING PROTEIN"/>
    <property type="match status" value="1"/>
</dbReference>
<evidence type="ECO:0000313" key="5">
    <source>
        <dbReference type="Proteomes" id="UP000826651"/>
    </source>
</evidence>
<feature type="transmembrane region" description="Helical" evidence="1">
    <location>
        <begin position="243"/>
        <end position="264"/>
    </location>
</feature>
<sequence>MRAVAVGLVVAYHLWPLRLPGGYVGVDVFFVISGFLITAHIYREVERSGTLSLLNFWARRIRRLLPASLLVLAVSALATVLWVPETLWGQTARQIGASALYVQNWVLASDAVDYMAQGNVPTVAQHFWSLSVEEQFYVFWPLLVLLTVGVLRHSSATGSPRRVLATVLGTVGVASLVWSVVQTSQDQSAAYFVTPTRVWEFVIGALLALLPLRLPRRWAPVIGLVGLAAIVFSAFVYDGATQFPGWLAGVPTLGAAAVMLAGATPHWWSAGRWLSRRPMEFVGDISYSVYLWHWPIIVVVPYVTGTTLVAWQKVVIAAVTIVLAWGTKTLVEDRFRGTGWMAGARSHAYQFAAVGMVVVVAMGLGINSSLSVREEQARIQFQEASGTDCFGPAAIGTDSGCASVIGEGPVVPAPEVVSQQNTDPPYRGCQQGLTSAAIDTCTIGSTDPNPERVIAIVGDSHATQWFTALDTIGQERNWRVHTYTKTSCPASEAVRTLPSEQTNEARVLCEEWVAAVTAELAAHPEITDIVTTAYSSAYEYESPAGTPMADPAVDGFAAVWAGWVEQGHQVHVIAAVPRTQGENVPDCLALTDDPLDCATDRAISLPPDPLMAAAAGAPPPGVNLIDLSDRFCDETTCYPVIGDLIVYRDYSHLSAEYSVALIPYLTEQFDAGGA</sequence>
<dbReference type="GO" id="GO:0016746">
    <property type="term" value="F:acyltransferase activity"/>
    <property type="evidence" value="ECO:0007669"/>
    <property type="project" value="UniProtKB-KW"/>
</dbReference>
<proteinExistence type="predicted"/>